<evidence type="ECO:0000313" key="3">
    <source>
        <dbReference type="Proteomes" id="UP000046392"/>
    </source>
</evidence>
<evidence type="ECO:0000256" key="1">
    <source>
        <dbReference type="ARBA" id="ARBA00022705"/>
    </source>
</evidence>
<dbReference type="GO" id="GO:0016887">
    <property type="term" value="F:ATP hydrolysis activity"/>
    <property type="evidence" value="ECO:0007669"/>
    <property type="project" value="InterPro"/>
</dbReference>
<proteinExistence type="predicted"/>
<dbReference type="InterPro" id="IPR027417">
    <property type="entry name" value="P-loop_NTPase"/>
</dbReference>
<dbReference type="STRING" id="174720.A0A0N5B606"/>
<dbReference type="Pfam" id="PF13401">
    <property type="entry name" value="AAA_22"/>
    <property type="match status" value="1"/>
</dbReference>
<evidence type="ECO:0000259" key="2">
    <source>
        <dbReference type="Pfam" id="PF13401"/>
    </source>
</evidence>
<feature type="domain" description="ORC1/DEAH AAA+ ATPase" evidence="2">
    <location>
        <begin position="300"/>
        <end position="419"/>
    </location>
</feature>
<dbReference type="PANTHER" id="PTHR23389">
    <property type="entry name" value="CHROMOSOME TRANSMISSION FIDELITY FACTOR 18"/>
    <property type="match status" value="1"/>
</dbReference>
<organism evidence="3 4">
    <name type="scientific">Strongyloides papillosus</name>
    <name type="common">Intestinal threadworm</name>
    <dbReference type="NCBI Taxonomy" id="174720"/>
    <lineage>
        <taxon>Eukaryota</taxon>
        <taxon>Metazoa</taxon>
        <taxon>Ecdysozoa</taxon>
        <taxon>Nematoda</taxon>
        <taxon>Chromadorea</taxon>
        <taxon>Rhabditida</taxon>
        <taxon>Tylenchina</taxon>
        <taxon>Panagrolaimomorpha</taxon>
        <taxon>Strongyloidoidea</taxon>
        <taxon>Strongyloididae</taxon>
        <taxon>Strongyloides</taxon>
    </lineage>
</organism>
<reference evidence="4" key="1">
    <citation type="submission" date="2017-02" db="UniProtKB">
        <authorList>
            <consortium name="WormBaseParasite"/>
        </authorList>
    </citation>
    <scope>IDENTIFICATION</scope>
</reference>
<evidence type="ECO:0000313" key="4">
    <source>
        <dbReference type="WBParaSite" id="SPAL_0000149700.1"/>
    </source>
</evidence>
<dbReference type="GO" id="GO:0005634">
    <property type="term" value="C:nucleus"/>
    <property type="evidence" value="ECO:0007669"/>
    <property type="project" value="TreeGrafter"/>
</dbReference>
<sequence>MTKLFPIFNCKNNSKEITDHTQKGKQVNLKSKLENERKTTKRKAPGITRKQNDEAEESIIILGDSSDDILLDSCNKESTTNNKKSRNEYWKTKVSEEITIISEIISKDSLKISEDERKITSNKNFTYTKEMDYAPYSKLYHVLQNNSDPDIPLTYKFFFSEKTKVAKKDLILDESMSNNVKNIVNDSFYVGHCPTSEETSKIYHMQMNNAMQSWYTYGAEARAIGRLSNSLLSSALKPDHINDFLNNLNKVLKLRKWMTSWKNKITNPSLFSKKVDRNDDNESDCSKDSIDYMEIPFNPLIITGPSGVGKTSSIKFIASELEFNVISFGCDEKRNSTSLNTKLAGAISNFGMKSSKSTLQNFFQPVVTQSKTSNQKLGLTCIVIEDVDVIFDDDDGFWITIKNFCIDSKIPIILTCTQENNALKELSKFPSFHYRKSVLQFDHISVNGLTDLIRSLIFGSYKYYLNRVYLKQLIKEKKMDIRAILNHLHFILSTGLQPIFDNKSDFISEDISWYKKSYLMNEISDITSNNTITYLPDFSEEYNREIYRSYCESSKDNQRNNIKELFNPIVYADIINNLKNIRFCDNTSRSELASDVIDALKIIDQVFESKIVQSRGQNRRHPFTRLGEMIKHPIIANSLRLKIKYNSI</sequence>
<dbReference type="InterPro" id="IPR049945">
    <property type="entry name" value="AAA_22"/>
</dbReference>
<name>A0A0N5B606_STREA</name>
<dbReference type="Gene3D" id="3.40.50.300">
    <property type="entry name" value="P-loop containing nucleotide triphosphate hydrolases"/>
    <property type="match status" value="1"/>
</dbReference>
<dbReference type="GO" id="GO:0006260">
    <property type="term" value="P:DNA replication"/>
    <property type="evidence" value="ECO:0007669"/>
    <property type="project" value="UniProtKB-KW"/>
</dbReference>
<dbReference type="GO" id="GO:0003677">
    <property type="term" value="F:DNA binding"/>
    <property type="evidence" value="ECO:0007669"/>
    <property type="project" value="TreeGrafter"/>
</dbReference>
<dbReference type="AlphaFoldDB" id="A0A0N5B606"/>
<dbReference type="WBParaSite" id="SPAL_0000149700.1">
    <property type="protein sequence ID" value="SPAL_0000149700.1"/>
    <property type="gene ID" value="SPAL_0000149700"/>
</dbReference>
<protein>
    <submittedName>
        <fullName evidence="4">AAA domain-containing protein</fullName>
    </submittedName>
</protein>
<dbReference type="PANTHER" id="PTHR23389:SF6">
    <property type="entry name" value="REPLICATION FACTOR C SUBUNIT 1"/>
    <property type="match status" value="1"/>
</dbReference>
<keyword evidence="1" id="KW-0235">DNA replication</keyword>
<keyword evidence="3" id="KW-1185">Reference proteome</keyword>
<accession>A0A0N5B606</accession>
<dbReference type="Proteomes" id="UP000046392">
    <property type="component" value="Unplaced"/>
</dbReference>
<dbReference type="SUPFAM" id="SSF52540">
    <property type="entry name" value="P-loop containing nucleoside triphosphate hydrolases"/>
    <property type="match status" value="1"/>
</dbReference>